<gene>
    <name evidence="2" type="ORF">FCV91_13830</name>
</gene>
<dbReference type="InterPro" id="IPR045455">
    <property type="entry name" value="NrS-1_pol-like_helicase"/>
</dbReference>
<dbReference type="Pfam" id="PF19263">
    <property type="entry name" value="DUF5906"/>
    <property type="match status" value="1"/>
</dbReference>
<sequence length="493" mass="56135">MRNDYKQLADQISGISPFSIKSCLSLLVPLFKELAAEDTESLFAHIKKVAAKNDITTTLPLIRQVFKTEIRKQRSGDADFVDDYIYLTSIEKFMHKESKALMGHKAFNMENDRLIPLEYAAGENIKAEKYAATKIACFEDCFYAPSKADAFMYEGRHYYNSYRETDLEIVPVGTSNVVSLVEGHIKHLLSDKYEQDLLLYSLAHNVQNAGKLKRWAIVLQGIQGDGKSFFAHMMSLAMGRSNVRKLNGEDLESNFTDWSEGQCLTFIEELRLTGSSRYSIVNKIKPYITNNEISVSIKGRSVKAVENTTNYIAFTNYRDAIPVDDEDRRWCVLFSNFQDPAKLKAFLADNPSYYRRLYNGVDENAAEIRQWLLSLKIPQWFVELDRAPSTAAKQIMIESTKPAELVTLEDAIESSELPDVNDVFVNLTRLAAECCDDEDFPSNRSVKNFMQQLGYTRLEGRFNREVQGVNKKCYFYAKAGFSVADLKKALGLK</sequence>
<dbReference type="InterPro" id="IPR027417">
    <property type="entry name" value="P-loop_NTPase"/>
</dbReference>
<dbReference type="RefSeq" id="WP_136994500.1">
    <property type="nucleotide sequence ID" value="NZ_SYVO01000047.1"/>
</dbReference>
<dbReference type="SUPFAM" id="SSF52540">
    <property type="entry name" value="P-loop containing nucleoside triphosphate hydrolases"/>
    <property type="match status" value="1"/>
</dbReference>
<feature type="domain" description="NrS-1 polymerase-like helicase" evidence="1">
    <location>
        <begin position="219"/>
        <end position="329"/>
    </location>
</feature>
<comment type="caution">
    <text evidence="2">The sequence shown here is derived from an EMBL/GenBank/DDBJ whole genome shotgun (WGS) entry which is preliminary data.</text>
</comment>
<name>A0A4U2EXN3_9VIBR</name>
<accession>A0A4U2EXN3</accession>
<evidence type="ECO:0000313" key="3">
    <source>
        <dbReference type="Proteomes" id="UP000305840"/>
    </source>
</evidence>
<protein>
    <recommendedName>
        <fullName evidence="1">NrS-1 polymerase-like helicase domain-containing protein</fullName>
    </recommendedName>
</protein>
<organism evidence="2 3">
    <name type="scientific">Vibrio lentus</name>
    <dbReference type="NCBI Taxonomy" id="136468"/>
    <lineage>
        <taxon>Bacteria</taxon>
        <taxon>Pseudomonadati</taxon>
        <taxon>Pseudomonadota</taxon>
        <taxon>Gammaproteobacteria</taxon>
        <taxon>Vibrionales</taxon>
        <taxon>Vibrionaceae</taxon>
        <taxon>Vibrio</taxon>
    </lineage>
</organism>
<evidence type="ECO:0000313" key="2">
    <source>
        <dbReference type="EMBL" id="TKG07901.1"/>
    </source>
</evidence>
<dbReference type="AlphaFoldDB" id="A0A4U2EXN3"/>
<reference evidence="2 3" key="1">
    <citation type="submission" date="2019-04" db="EMBL/GenBank/DDBJ databases">
        <title>A reverse ecology approach based on a biological definition of microbial populations.</title>
        <authorList>
            <person name="Arevalo P."/>
            <person name="Vaninsberghe D."/>
            <person name="Elsherbini J."/>
            <person name="Gore J."/>
            <person name="Polz M."/>
        </authorList>
    </citation>
    <scope>NUCLEOTIDE SEQUENCE [LARGE SCALE GENOMIC DNA]</scope>
    <source>
        <strain evidence="2 3">10N.222.48.A1</strain>
    </source>
</reference>
<evidence type="ECO:0000259" key="1">
    <source>
        <dbReference type="Pfam" id="PF19263"/>
    </source>
</evidence>
<dbReference type="EMBL" id="SYVO01000047">
    <property type="protein sequence ID" value="TKG07901.1"/>
    <property type="molecule type" value="Genomic_DNA"/>
</dbReference>
<dbReference type="Proteomes" id="UP000305840">
    <property type="component" value="Unassembled WGS sequence"/>
</dbReference>
<dbReference type="Gene3D" id="3.40.50.300">
    <property type="entry name" value="P-loop containing nucleotide triphosphate hydrolases"/>
    <property type="match status" value="1"/>
</dbReference>
<proteinExistence type="predicted"/>